<proteinExistence type="predicted"/>
<name>A0A067QLD9_9AGAM</name>
<accession>A0A067QLD9</accession>
<dbReference type="InParanoid" id="A0A067QLD9"/>
<dbReference type="EMBL" id="KL197710">
    <property type="protein sequence ID" value="KDQ63416.1"/>
    <property type="molecule type" value="Genomic_DNA"/>
</dbReference>
<evidence type="ECO:0000256" key="1">
    <source>
        <dbReference type="SAM" id="MobiDB-lite"/>
    </source>
</evidence>
<feature type="region of interest" description="Disordered" evidence="1">
    <location>
        <begin position="23"/>
        <end position="55"/>
    </location>
</feature>
<evidence type="ECO:0000313" key="2">
    <source>
        <dbReference type="EMBL" id="KDQ63416.1"/>
    </source>
</evidence>
<keyword evidence="3" id="KW-1185">Reference proteome</keyword>
<organism evidence="2 3">
    <name type="scientific">Jaapia argillacea MUCL 33604</name>
    <dbReference type="NCBI Taxonomy" id="933084"/>
    <lineage>
        <taxon>Eukaryota</taxon>
        <taxon>Fungi</taxon>
        <taxon>Dikarya</taxon>
        <taxon>Basidiomycota</taxon>
        <taxon>Agaricomycotina</taxon>
        <taxon>Agaricomycetes</taxon>
        <taxon>Agaricomycetidae</taxon>
        <taxon>Jaapiales</taxon>
        <taxon>Jaapiaceae</taxon>
        <taxon>Jaapia</taxon>
    </lineage>
</organism>
<protein>
    <submittedName>
        <fullName evidence="2">Uncharacterized protein</fullName>
    </submittedName>
</protein>
<dbReference type="AlphaFoldDB" id="A0A067QLD9"/>
<dbReference type="Proteomes" id="UP000027265">
    <property type="component" value="Unassembled WGS sequence"/>
</dbReference>
<dbReference type="HOGENOM" id="CLU_1686870_0_0_1"/>
<feature type="compositionally biased region" description="Polar residues" evidence="1">
    <location>
        <begin position="32"/>
        <end position="43"/>
    </location>
</feature>
<sequence>MCIASGWRTCRAYTTSMPRTAIRGPRNRIIQGPTSLRRSQLPKTPNPIASSSIHSPSHSLRSLFHDFIDSDLLIVIKLSSINLAAIFCNNQRMLCQPHPFHAMALLRELWGSNASLTQVPTRDLHSSTSLFKKVEVICLSLIRTSPLIHILCAQSS</sequence>
<gene>
    <name evidence="2" type="ORF">JAAARDRAFT_378150</name>
</gene>
<reference evidence="3" key="1">
    <citation type="journal article" date="2014" name="Proc. Natl. Acad. Sci. U.S.A.">
        <title>Extensive sampling of basidiomycete genomes demonstrates inadequacy of the white-rot/brown-rot paradigm for wood decay fungi.</title>
        <authorList>
            <person name="Riley R."/>
            <person name="Salamov A.A."/>
            <person name="Brown D.W."/>
            <person name="Nagy L.G."/>
            <person name="Floudas D."/>
            <person name="Held B.W."/>
            <person name="Levasseur A."/>
            <person name="Lombard V."/>
            <person name="Morin E."/>
            <person name="Otillar R."/>
            <person name="Lindquist E.A."/>
            <person name="Sun H."/>
            <person name="LaButti K.M."/>
            <person name="Schmutz J."/>
            <person name="Jabbour D."/>
            <person name="Luo H."/>
            <person name="Baker S.E."/>
            <person name="Pisabarro A.G."/>
            <person name="Walton J.D."/>
            <person name="Blanchette R.A."/>
            <person name="Henrissat B."/>
            <person name="Martin F."/>
            <person name="Cullen D."/>
            <person name="Hibbett D.S."/>
            <person name="Grigoriev I.V."/>
        </authorList>
    </citation>
    <scope>NUCLEOTIDE SEQUENCE [LARGE SCALE GENOMIC DNA]</scope>
    <source>
        <strain evidence="3">MUCL 33604</strain>
    </source>
</reference>
<evidence type="ECO:0000313" key="3">
    <source>
        <dbReference type="Proteomes" id="UP000027265"/>
    </source>
</evidence>